<protein>
    <submittedName>
        <fullName evidence="2">Uncharacterized protein</fullName>
    </submittedName>
</protein>
<evidence type="ECO:0000313" key="3">
    <source>
        <dbReference type="Proteomes" id="UP000178606"/>
    </source>
</evidence>
<dbReference type="EMBL" id="MFKF01000035">
    <property type="protein sequence ID" value="OGG56319.1"/>
    <property type="molecule type" value="Genomic_DNA"/>
</dbReference>
<dbReference type="AlphaFoldDB" id="A0A1F6D4G0"/>
<comment type="caution">
    <text evidence="2">The sequence shown here is derived from an EMBL/GenBank/DDBJ whole genome shotgun (WGS) entry which is preliminary data.</text>
</comment>
<proteinExistence type="predicted"/>
<sequence length="177" mass="20878">MDFDDPESFDEEGDEDAEEGAAEEPAEERYFIDADWHEQQGLSFSDVVRERMCIQCQRRIGEDIEERYPVVDRKTRKVTYELRRVQYGARPVAVIRDCCAHKQQFVVPDMPVLEAIFRILLANGNQPMPLEHIRDQLREWCPTGRCQWLLLPPETIRRIVENDQFYGLRRHEVVEAA</sequence>
<feature type="region of interest" description="Disordered" evidence="1">
    <location>
        <begin position="1"/>
        <end position="25"/>
    </location>
</feature>
<gene>
    <name evidence="2" type="ORF">A3F84_01635</name>
</gene>
<evidence type="ECO:0000313" key="2">
    <source>
        <dbReference type="EMBL" id="OGG56319.1"/>
    </source>
</evidence>
<evidence type="ECO:0000256" key="1">
    <source>
        <dbReference type="SAM" id="MobiDB-lite"/>
    </source>
</evidence>
<reference evidence="2 3" key="1">
    <citation type="journal article" date="2016" name="Nat. Commun.">
        <title>Thousands of microbial genomes shed light on interconnected biogeochemical processes in an aquifer system.</title>
        <authorList>
            <person name="Anantharaman K."/>
            <person name="Brown C.T."/>
            <person name="Hug L.A."/>
            <person name="Sharon I."/>
            <person name="Castelle C.J."/>
            <person name="Probst A.J."/>
            <person name="Thomas B.C."/>
            <person name="Singh A."/>
            <person name="Wilkins M.J."/>
            <person name="Karaoz U."/>
            <person name="Brodie E.L."/>
            <person name="Williams K.H."/>
            <person name="Hubbard S.S."/>
            <person name="Banfield J.F."/>
        </authorList>
    </citation>
    <scope>NUCLEOTIDE SEQUENCE [LARGE SCALE GENOMIC DNA]</scope>
    <source>
        <strain evidence="3">RIFCSPLOWO2_12_FULL_64_10</strain>
    </source>
</reference>
<name>A0A1F6D4G0_HANXR</name>
<dbReference type="Proteomes" id="UP000178606">
    <property type="component" value="Unassembled WGS sequence"/>
</dbReference>
<organism evidence="2 3">
    <name type="scientific">Handelsmanbacteria sp. (strain RIFCSPLOWO2_12_FULL_64_10)</name>
    <dbReference type="NCBI Taxonomy" id="1817868"/>
    <lineage>
        <taxon>Bacteria</taxon>
        <taxon>Candidatus Handelsmaniibacteriota</taxon>
    </lineage>
</organism>
<accession>A0A1F6D4G0</accession>